<evidence type="ECO:0000259" key="7">
    <source>
        <dbReference type="SMART" id="SM00905"/>
    </source>
</evidence>
<dbReference type="RefSeq" id="WP_149817328.1">
    <property type="nucleotide sequence ID" value="NZ_VUOA01000019.1"/>
</dbReference>
<dbReference type="AlphaFoldDB" id="A0A5B2VDA1"/>
<dbReference type="GO" id="GO:0004150">
    <property type="term" value="F:dihydroneopterin aldolase activity"/>
    <property type="evidence" value="ECO:0007669"/>
    <property type="project" value="UniProtKB-UniRule"/>
</dbReference>
<feature type="domain" description="Dihydroneopterin aldolase/epimerase" evidence="7">
    <location>
        <begin position="5"/>
        <end position="118"/>
    </location>
</feature>
<dbReference type="Proteomes" id="UP000323142">
    <property type="component" value="Unassembled WGS sequence"/>
</dbReference>
<sequence>MTDRILVHRIAIFAYHGVHPEEHRLGQRFFVSLDCRLDLAPAGRADDWERTVCYGRLTEIVNGVATGRRFAIIEALAETIAAETLAAFPQMEAITVRVDKPSAPVPAIIDGVSVEITRRRHD</sequence>
<dbReference type="GO" id="GO:0046654">
    <property type="term" value="P:tetrahydrofolate biosynthetic process"/>
    <property type="evidence" value="ECO:0007669"/>
    <property type="project" value="UniProtKB-UniRule"/>
</dbReference>
<dbReference type="PANTHER" id="PTHR42844">
    <property type="entry name" value="DIHYDRONEOPTERIN ALDOLASE 1-RELATED"/>
    <property type="match status" value="1"/>
</dbReference>
<evidence type="ECO:0000256" key="6">
    <source>
        <dbReference type="RuleBase" id="RU362079"/>
    </source>
</evidence>
<evidence type="ECO:0000313" key="8">
    <source>
        <dbReference type="EMBL" id="KAA2237483.1"/>
    </source>
</evidence>
<dbReference type="UniPathway" id="UPA00077">
    <property type="reaction ID" value="UER00154"/>
</dbReference>
<comment type="catalytic activity">
    <reaction evidence="1 6">
        <text>7,8-dihydroneopterin = 6-hydroxymethyl-7,8-dihydropterin + glycolaldehyde</text>
        <dbReference type="Rhea" id="RHEA:10540"/>
        <dbReference type="ChEBI" id="CHEBI:17001"/>
        <dbReference type="ChEBI" id="CHEBI:17071"/>
        <dbReference type="ChEBI" id="CHEBI:44841"/>
        <dbReference type="EC" id="4.1.2.25"/>
    </reaction>
</comment>
<reference evidence="8 9" key="1">
    <citation type="submission" date="2019-09" db="EMBL/GenBank/DDBJ databases">
        <title>Salinarimonas rosea gen. nov., sp. nov., a new member of the a-2 subgroup of the Proteobacteria.</title>
        <authorList>
            <person name="Liu J."/>
        </authorList>
    </citation>
    <scope>NUCLEOTIDE SEQUENCE [LARGE SCALE GENOMIC DNA]</scope>
    <source>
        <strain evidence="8 9">BN140002</strain>
    </source>
</reference>
<reference evidence="8 9" key="2">
    <citation type="submission" date="2019-09" db="EMBL/GenBank/DDBJ databases">
        <authorList>
            <person name="Jin C."/>
        </authorList>
    </citation>
    <scope>NUCLEOTIDE SEQUENCE [LARGE SCALE GENOMIC DNA]</scope>
    <source>
        <strain evidence="8 9">BN140002</strain>
    </source>
</reference>
<dbReference type="InterPro" id="IPR043133">
    <property type="entry name" value="GTP-CH-I_C/QueF"/>
</dbReference>
<comment type="function">
    <text evidence="6">Catalyzes the conversion of 7,8-dihydroneopterin to 6-hydroxymethyl-7,8-dihydropterin.</text>
</comment>
<comment type="pathway">
    <text evidence="2 6">Cofactor biosynthesis; tetrahydrofolate biosynthesis; 2-amino-4-hydroxy-6-hydroxymethyl-7,8-dihydropteridine diphosphate from 7,8-dihydroneopterin triphosphate: step 3/4.</text>
</comment>
<dbReference type="EMBL" id="VUOA01000019">
    <property type="protein sequence ID" value="KAA2237483.1"/>
    <property type="molecule type" value="Genomic_DNA"/>
</dbReference>
<dbReference type="Gene3D" id="3.30.1130.10">
    <property type="match status" value="1"/>
</dbReference>
<dbReference type="InterPro" id="IPR006157">
    <property type="entry name" value="FolB_dom"/>
</dbReference>
<keyword evidence="5 6" id="KW-0456">Lyase</keyword>
<dbReference type="PANTHER" id="PTHR42844:SF1">
    <property type="entry name" value="DIHYDRONEOPTERIN ALDOLASE 1-RELATED"/>
    <property type="match status" value="1"/>
</dbReference>
<evidence type="ECO:0000256" key="5">
    <source>
        <dbReference type="ARBA" id="ARBA00023239"/>
    </source>
</evidence>
<evidence type="ECO:0000256" key="4">
    <source>
        <dbReference type="ARBA" id="ARBA00022909"/>
    </source>
</evidence>
<evidence type="ECO:0000256" key="1">
    <source>
        <dbReference type="ARBA" id="ARBA00001353"/>
    </source>
</evidence>
<protein>
    <recommendedName>
        <fullName evidence="6">7,8-dihydroneopterin aldolase</fullName>
        <ecNumber evidence="6">4.1.2.25</ecNumber>
    </recommendedName>
</protein>
<dbReference type="NCBIfam" id="TIGR00526">
    <property type="entry name" value="folB_dom"/>
    <property type="match status" value="1"/>
</dbReference>
<dbReference type="GO" id="GO:0005737">
    <property type="term" value="C:cytoplasm"/>
    <property type="evidence" value="ECO:0007669"/>
    <property type="project" value="TreeGrafter"/>
</dbReference>
<evidence type="ECO:0000256" key="3">
    <source>
        <dbReference type="ARBA" id="ARBA00005708"/>
    </source>
</evidence>
<evidence type="ECO:0000256" key="2">
    <source>
        <dbReference type="ARBA" id="ARBA00005013"/>
    </source>
</evidence>
<dbReference type="FunFam" id="3.30.1130.10:FF:000003">
    <property type="entry name" value="7,8-dihydroneopterin aldolase"/>
    <property type="match status" value="1"/>
</dbReference>
<dbReference type="InterPro" id="IPR006156">
    <property type="entry name" value="Dihydroneopterin_aldolase"/>
</dbReference>
<gene>
    <name evidence="8" type="primary">folB</name>
    <name evidence="8" type="ORF">F0L46_10870</name>
</gene>
<dbReference type="NCBIfam" id="TIGR00525">
    <property type="entry name" value="folB"/>
    <property type="match status" value="1"/>
</dbReference>
<accession>A0A5B2VDA1</accession>
<organism evidence="8 9">
    <name type="scientific">Salinarimonas soli</name>
    <dbReference type="NCBI Taxonomy" id="1638099"/>
    <lineage>
        <taxon>Bacteria</taxon>
        <taxon>Pseudomonadati</taxon>
        <taxon>Pseudomonadota</taxon>
        <taxon>Alphaproteobacteria</taxon>
        <taxon>Hyphomicrobiales</taxon>
        <taxon>Salinarimonadaceae</taxon>
        <taxon>Salinarimonas</taxon>
    </lineage>
</organism>
<comment type="caution">
    <text evidence="8">The sequence shown here is derived from an EMBL/GenBank/DDBJ whole genome shotgun (WGS) entry which is preliminary data.</text>
</comment>
<proteinExistence type="inferred from homology"/>
<dbReference type="CDD" id="cd00534">
    <property type="entry name" value="DHNA_DHNTPE"/>
    <property type="match status" value="1"/>
</dbReference>
<name>A0A5B2VDA1_9HYPH</name>
<dbReference type="Pfam" id="PF02152">
    <property type="entry name" value="FolB"/>
    <property type="match status" value="1"/>
</dbReference>
<dbReference type="SMART" id="SM00905">
    <property type="entry name" value="FolB"/>
    <property type="match status" value="1"/>
</dbReference>
<keyword evidence="9" id="KW-1185">Reference proteome</keyword>
<dbReference type="OrthoDB" id="9808041at2"/>
<dbReference type="GO" id="GO:0046656">
    <property type="term" value="P:folic acid biosynthetic process"/>
    <property type="evidence" value="ECO:0007669"/>
    <property type="project" value="UniProtKB-UniRule"/>
</dbReference>
<evidence type="ECO:0000313" key="9">
    <source>
        <dbReference type="Proteomes" id="UP000323142"/>
    </source>
</evidence>
<keyword evidence="4 6" id="KW-0289">Folate biosynthesis</keyword>
<dbReference type="EC" id="4.1.2.25" evidence="6"/>
<comment type="similarity">
    <text evidence="3 6">Belongs to the DHNA family.</text>
</comment>
<dbReference type="SUPFAM" id="SSF55620">
    <property type="entry name" value="Tetrahydrobiopterin biosynthesis enzymes-like"/>
    <property type="match status" value="1"/>
</dbReference>